<evidence type="ECO:0000259" key="5">
    <source>
        <dbReference type="Pfam" id="PF01168"/>
    </source>
</evidence>
<dbReference type="InterPro" id="IPR011078">
    <property type="entry name" value="PyrdxlP_homeostasis"/>
</dbReference>
<dbReference type="PIRSF" id="PIRSF004848">
    <property type="entry name" value="YBL036c_PLPDEIII"/>
    <property type="match status" value="1"/>
</dbReference>
<reference evidence="6" key="1">
    <citation type="submission" date="2014-07" db="EMBL/GenBank/DDBJ databases">
        <authorList>
            <person name="Urmite Genomes Urmite Genomes"/>
        </authorList>
    </citation>
    <scope>NUCLEOTIDE SEQUENCE</scope>
    <source>
        <strain evidence="6">11W110_air</strain>
    </source>
</reference>
<dbReference type="PANTHER" id="PTHR10146">
    <property type="entry name" value="PROLINE SYNTHETASE CO-TRANSCRIBED BACTERIAL HOMOLOG PROTEIN"/>
    <property type="match status" value="1"/>
</dbReference>
<comment type="similarity">
    <text evidence="2 4">Belongs to the pyridoxal phosphate-binding protein YggS/PROSC family.</text>
</comment>
<dbReference type="InterPro" id="IPR029066">
    <property type="entry name" value="PLP-binding_barrel"/>
</dbReference>
<accession>A0A078MKI8</accession>
<dbReference type="PROSITE" id="PS01211">
    <property type="entry name" value="UPF0001"/>
    <property type="match status" value="1"/>
</dbReference>
<feature type="domain" description="Alanine racemase N-terminal" evidence="5">
    <location>
        <begin position="19"/>
        <end position="252"/>
    </location>
</feature>
<comment type="function">
    <text evidence="2">Pyridoxal 5'-phosphate (PLP)-binding protein, which is involved in PLP homeostasis.</text>
</comment>
<evidence type="ECO:0000256" key="2">
    <source>
        <dbReference type="HAMAP-Rule" id="MF_02087"/>
    </source>
</evidence>
<name>A0A078MKI8_9MICC</name>
<proteinExistence type="inferred from homology"/>
<protein>
    <recommendedName>
        <fullName evidence="2">Pyridoxal phosphate homeostasis protein</fullName>
        <shortName evidence="2">PLP homeostasis protein</shortName>
    </recommendedName>
</protein>
<dbReference type="CDD" id="cd00635">
    <property type="entry name" value="PLPDE_III_YBL036c_like"/>
    <property type="match status" value="1"/>
</dbReference>
<evidence type="ECO:0000256" key="1">
    <source>
        <dbReference type="ARBA" id="ARBA00022898"/>
    </source>
</evidence>
<evidence type="ECO:0000256" key="4">
    <source>
        <dbReference type="RuleBase" id="RU004514"/>
    </source>
</evidence>
<dbReference type="SUPFAM" id="SSF51419">
    <property type="entry name" value="PLP-binding barrel"/>
    <property type="match status" value="1"/>
</dbReference>
<dbReference type="AlphaFoldDB" id="A0A078MKI8"/>
<evidence type="ECO:0000313" key="6">
    <source>
        <dbReference type="EMBL" id="CEA07838.1"/>
    </source>
</evidence>
<dbReference type="SMR" id="A0A078MKI8"/>
<dbReference type="GO" id="GO:0030170">
    <property type="term" value="F:pyridoxal phosphate binding"/>
    <property type="evidence" value="ECO:0007669"/>
    <property type="project" value="UniProtKB-UniRule"/>
</dbReference>
<organism evidence="6">
    <name type="scientific">Arthrobacter saudimassiliensis</name>
    <dbReference type="NCBI Taxonomy" id="1461584"/>
    <lineage>
        <taxon>Bacteria</taxon>
        <taxon>Bacillati</taxon>
        <taxon>Actinomycetota</taxon>
        <taxon>Actinomycetes</taxon>
        <taxon>Micrococcales</taxon>
        <taxon>Micrococcaceae</taxon>
        <taxon>Arthrobacter</taxon>
    </lineage>
</organism>
<comment type="cofactor">
    <cofactor evidence="3">
        <name>pyridoxal 5'-phosphate</name>
        <dbReference type="ChEBI" id="CHEBI:597326"/>
    </cofactor>
</comment>
<keyword evidence="1 2" id="KW-0663">Pyridoxal phosphate</keyword>
<dbReference type="HAMAP" id="MF_02087">
    <property type="entry name" value="PLP_homeostasis"/>
    <property type="match status" value="1"/>
</dbReference>
<dbReference type="Pfam" id="PF01168">
    <property type="entry name" value="Ala_racemase_N"/>
    <property type="match status" value="1"/>
</dbReference>
<dbReference type="NCBIfam" id="TIGR00044">
    <property type="entry name" value="YggS family pyridoxal phosphate-dependent enzyme"/>
    <property type="match status" value="1"/>
</dbReference>
<gene>
    <name evidence="6" type="ORF">BN1051_01162</name>
</gene>
<dbReference type="EMBL" id="LN483070">
    <property type="protein sequence ID" value="CEA07838.1"/>
    <property type="molecule type" value="Genomic_DNA"/>
</dbReference>
<dbReference type="PATRIC" id="fig|1461584.3.peg.1154"/>
<dbReference type="PANTHER" id="PTHR10146:SF14">
    <property type="entry name" value="PYRIDOXAL PHOSPHATE HOMEOSTASIS PROTEIN"/>
    <property type="match status" value="1"/>
</dbReference>
<sequence>MTEHPLPSGDRRGELAARLERVRGRIDAAARNAGAVPPQLIAVTKYFPADDVRLLAGLGVTDVGENKDQEASAKAADVDDPGLRWHFIGQLQTNKSRSVVRYAHAVHSVDRPGLVTALGKAMAAEQIRRDGQGQPPRPALECFLQVDLRTVRPADASGPAARGGADPAGLTALADAVAATEGLELRGLMAVAPLGEDPADAFARLRELSDRLVADHPGADRLSAGMSADLEAAVAHGATHLRIGSDILGPRPSLR</sequence>
<dbReference type="Gene3D" id="3.20.20.10">
    <property type="entry name" value="Alanine racemase"/>
    <property type="match status" value="1"/>
</dbReference>
<feature type="modified residue" description="N6-(pyridoxal phosphate)lysine" evidence="2 3">
    <location>
        <position position="45"/>
    </location>
</feature>
<dbReference type="InterPro" id="IPR001608">
    <property type="entry name" value="Ala_racemase_N"/>
</dbReference>
<evidence type="ECO:0000256" key="3">
    <source>
        <dbReference type="PIRSR" id="PIRSR004848-1"/>
    </source>
</evidence>